<dbReference type="OrthoDB" id="10448802at2759"/>
<dbReference type="AlphaFoldDB" id="A0A4Q4PWD5"/>
<proteinExistence type="predicted"/>
<reference evidence="2" key="1">
    <citation type="journal article" date="2019" name="bioRxiv">
        <title>Genomics, evolutionary history and diagnostics of the Alternaria alternata species group including apple and Asian pear pathotypes.</title>
        <authorList>
            <person name="Armitage A.D."/>
            <person name="Cockerton H.M."/>
            <person name="Sreenivasaprasad S."/>
            <person name="Woodhall J.W."/>
            <person name="Lane C.R."/>
            <person name="Harrison R.J."/>
            <person name="Clarkson J.P."/>
        </authorList>
    </citation>
    <scope>NUCLEOTIDE SEQUENCE [LARGE SCALE GENOMIC DNA]</scope>
    <source>
        <strain evidence="2">RGR 97.0016</strain>
    </source>
</reference>
<organism evidence="1 2">
    <name type="scientific">Alternaria arborescens</name>
    <dbReference type="NCBI Taxonomy" id="156630"/>
    <lineage>
        <taxon>Eukaryota</taxon>
        <taxon>Fungi</taxon>
        <taxon>Dikarya</taxon>
        <taxon>Ascomycota</taxon>
        <taxon>Pezizomycotina</taxon>
        <taxon>Dothideomycetes</taxon>
        <taxon>Pleosporomycetidae</taxon>
        <taxon>Pleosporales</taxon>
        <taxon>Pleosporineae</taxon>
        <taxon>Pleosporaceae</taxon>
        <taxon>Alternaria</taxon>
        <taxon>Alternaria sect. Alternaria</taxon>
    </lineage>
</organism>
<gene>
    <name evidence="1" type="ORF">AA0113_g12727</name>
</gene>
<keyword evidence="2" id="KW-1185">Reference proteome</keyword>
<dbReference type="EMBL" id="PEJP01000124">
    <property type="protein sequence ID" value="RYO23714.1"/>
    <property type="molecule type" value="Genomic_DNA"/>
</dbReference>
<protein>
    <submittedName>
        <fullName evidence="1">Uncharacterized protein</fullName>
    </submittedName>
</protein>
<evidence type="ECO:0000313" key="1">
    <source>
        <dbReference type="EMBL" id="RYO23714.1"/>
    </source>
</evidence>
<comment type="caution">
    <text evidence="1">The sequence shown here is derived from an EMBL/GenBank/DDBJ whole genome shotgun (WGS) entry which is preliminary data.</text>
</comment>
<dbReference type="Proteomes" id="UP000293823">
    <property type="component" value="Unassembled WGS sequence"/>
</dbReference>
<name>A0A4Q4PWD5_9PLEO</name>
<evidence type="ECO:0000313" key="2">
    <source>
        <dbReference type="Proteomes" id="UP000293823"/>
    </source>
</evidence>
<accession>A0A4Q4PWD5</accession>
<sequence>MDTGILFNPTSKKAKTANIVVVTTAVHVIICAPDTPIFLPKKPEAIDPNSGKIIIARYII</sequence>